<evidence type="ECO:0000313" key="2">
    <source>
        <dbReference type="EMBL" id="KAL2634552.1"/>
    </source>
</evidence>
<dbReference type="PANTHER" id="PTHR37768">
    <property type="entry name" value="OS06G0694800 PROTEIN"/>
    <property type="match status" value="1"/>
</dbReference>
<gene>
    <name evidence="2" type="ORF">R1flu_006031</name>
</gene>
<comment type="caution">
    <text evidence="2">The sequence shown here is derived from an EMBL/GenBank/DDBJ whole genome shotgun (WGS) entry which is preliminary data.</text>
</comment>
<evidence type="ECO:0000256" key="1">
    <source>
        <dbReference type="SAM" id="Phobius"/>
    </source>
</evidence>
<accession>A0ABD1YYX5</accession>
<dbReference type="PANTHER" id="PTHR37768:SF2">
    <property type="entry name" value="OS06G0694800 PROTEIN"/>
    <property type="match status" value="1"/>
</dbReference>
<dbReference type="AlphaFoldDB" id="A0ABD1YYX5"/>
<reference evidence="2 3" key="1">
    <citation type="submission" date="2024-09" db="EMBL/GenBank/DDBJ databases">
        <title>Chromosome-scale assembly of Riccia fluitans.</title>
        <authorList>
            <person name="Paukszto L."/>
            <person name="Sawicki J."/>
            <person name="Karawczyk K."/>
            <person name="Piernik-Szablinska J."/>
            <person name="Szczecinska M."/>
            <person name="Mazdziarz M."/>
        </authorList>
    </citation>
    <scope>NUCLEOTIDE SEQUENCE [LARGE SCALE GENOMIC DNA]</scope>
    <source>
        <strain evidence="2">Rf_01</strain>
        <tissue evidence="2">Aerial parts of the thallus</tissue>
    </source>
</reference>
<evidence type="ECO:0000313" key="3">
    <source>
        <dbReference type="Proteomes" id="UP001605036"/>
    </source>
</evidence>
<keyword evidence="3" id="KW-1185">Reference proteome</keyword>
<keyword evidence="1" id="KW-1133">Transmembrane helix</keyword>
<proteinExistence type="predicted"/>
<dbReference type="EMBL" id="JBHFFA010000003">
    <property type="protein sequence ID" value="KAL2634552.1"/>
    <property type="molecule type" value="Genomic_DNA"/>
</dbReference>
<evidence type="ECO:0008006" key="4">
    <source>
        <dbReference type="Google" id="ProtNLM"/>
    </source>
</evidence>
<keyword evidence="1" id="KW-0472">Membrane</keyword>
<protein>
    <recommendedName>
        <fullName evidence="4">Glycine-rich protein</fullName>
    </recommendedName>
</protein>
<organism evidence="2 3">
    <name type="scientific">Riccia fluitans</name>
    <dbReference type="NCBI Taxonomy" id="41844"/>
    <lineage>
        <taxon>Eukaryota</taxon>
        <taxon>Viridiplantae</taxon>
        <taxon>Streptophyta</taxon>
        <taxon>Embryophyta</taxon>
        <taxon>Marchantiophyta</taxon>
        <taxon>Marchantiopsida</taxon>
        <taxon>Marchantiidae</taxon>
        <taxon>Marchantiales</taxon>
        <taxon>Ricciaceae</taxon>
        <taxon>Riccia</taxon>
    </lineage>
</organism>
<sequence>MAAAAATIAVAGCQSCALLNGGISRFPGPGNGNARRVSLAWDPLVLRSPSLRVFNVNLKRDGKRRIFPCRASAGDELEEEKVTETVEVTETNTGFMRKLGENLKDSISSAGKPAVALFLAGMLLLQPVDGALAASSGGRMGGRVFKSAPAPSRSYSGGGGGGRGGGVRIYNSPPIYGSPYGYGAPFGFSPFSPFGGGFYGGGGLLLGPSIGFGGGGFFFFAIIAFVTLRAISGFFRDRFGDRDDDFDD</sequence>
<keyword evidence="1" id="KW-0812">Transmembrane</keyword>
<name>A0ABD1YYX5_9MARC</name>
<feature type="transmembrane region" description="Helical" evidence="1">
    <location>
        <begin position="198"/>
        <end position="228"/>
    </location>
</feature>
<dbReference type="Proteomes" id="UP001605036">
    <property type="component" value="Unassembled WGS sequence"/>
</dbReference>